<gene>
    <name evidence="2" type="ORF">EW146_g10327</name>
</gene>
<evidence type="ECO:0000313" key="3">
    <source>
        <dbReference type="Proteomes" id="UP000310158"/>
    </source>
</evidence>
<reference evidence="2 3" key="1">
    <citation type="submission" date="2019-02" db="EMBL/GenBank/DDBJ databases">
        <title>Genome sequencing of the rare red list fungi Bondarzewia mesenterica.</title>
        <authorList>
            <person name="Buettner E."/>
            <person name="Kellner H."/>
        </authorList>
    </citation>
    <scope>NUCLEOTIDE SEQUENCE [LARGE SCALE GENOMIC DNA]</scope>
    <source>
        <strain evidence="2 3">DSM 108281</strain>
    </source>
</reference>
<feature type="region of interest" description="Disordered" evidence="1">
    <location>
        <begin position="128"/>
        <end position="152"/>
    </location>
</feature>
<evidence type="ECO:0000313" key="2">
    <source>
        <dbReference type="EMBL" id="THH03857.1"/>
    </source>
</evidence>
<accession>A0A4S4KYS5</accession>
<organism evidence="2 3">
    <name type="scientific">Bondarzewia mesenterica</name>
    <dbReference type="NCBI Taxonomy" id="1095465"/>
    <lineage>
        <taxon>Eukaryota</taxon>
        <taxon>Fungi</taxon>
        <taxon>Dikarya</taxon>
        <taxon>Basidiomycota</taxon>
        <taxon>Agaricomycotina</taxon>
        <taxon>Agaricomycetes</taxon>
        <taxon>Russulales</taxon>
        <taxon>Bondarzewiaceae</taxon>
        <taxon>Bondarzewia</taxon>
    </lineage>
</organism>
<keyword evidence="3" id="KW-1185">Reference proteome</keyword>
<comment type="caution">
    <text evidence="2">The sequence shown here is derived from an EMBL/GenBank/DDBJ whole genome shotgun (WGS) entry which is preliminary data.</text>
</comment>
<dbReference type="OrthoDB" id="2019149at2759"/>
<evidence type="ECO:0000256" key="1">
    <source>
        <dbReference type="SAM" id="MobiDB-lite"/>
    </source>
</evidence>
<name>A0A4S4KYS5_9AGAM</name>
<dbReference type="AlphaFoldDB" id="A0A4S4KYS5"/>
<sequence length="188" mass="21151">MDDLKTRVNLSSILKKLSSFEFPSDDGLSPDHFESYVNELEPELRNMRELFIVTDEFNYGPYEHNPSEYNPSLSAPELQSMAMDSGYRAPANVGHTMENTSSTLALHLLDAMQLSMYPSLSQSALPFISPQHTSMPSAEPETNHQGPGGNTTTRVAVEHIITPEEAKIFTVDGVFLERPSWIDFEYEY</sequence>
<protein>
    <submittedName>
        <fullName evidence="2">Uncharacterized protein</fullName>
    </submittedName>
</protein>
<dbReference type="Proteomes" id="UP000310158">
    <property type="component" value="Unassembled WGS sequence"/>
</dbReference>
<proteinExistence type="predicted"/>
<dbReference type="EMBL" id="SGPL01001258">
    <property type="protein sequence ID" value="THH03857.1"/>
    <property type="molecule type" value="Genomic_DNA"/>
</dbReference>